<keyword evidence="3" id="KW-1185">Reference proteome</keyword>
<evidence type="ECO:0000256" key="1">
    <source>
        <dbReference type="SAM" id="MobiDB-lite"/>
    </source>
</evidence>
<name>A0A9P8I666_9PEZI</name>
<accession>A0A9P8I666</accession>
<feature type="compositionally biased region" description="Polar residues" evidence="1">
    <location>
        <begin position="1"/>
        <end position="21"/>
    </location>
</feature>
<evidence type="ECO:0000313" key="3">
    <source>
        <dbReference type="Proteomes" id="UP000698800"/>
    </source>
</evidence>
<protein>
    <submittedName>
        <fullName evidence="2">Uncharacterized protein</fullName>
    </submittedName>
</protein>
<dbReference type="Proteomes" id="UP000698800">
    <property type="component" value="Unassembled WGS sequence"/>
</dbReference>
<reference evidence="2" key="1">
    <citation type="submission" date="2021-03" db="EMBL/GenBank/DDBJ databases">
        <title>Comparative genomics and phylogenomic investigation of the class Geoglossomycetes provide insights into ecological specialization and systematics.</title>
        <authorList>
            <person name="Melie T."/>
            <person name="Pirro S."/>
            <person name="Miller A.N."/>
            <person name="Quandt A."/>
        </authorList>
    </citation>
    <scope>NUCLEOTIDE SEQUENCE</scope>
    <source>
        <strain evidence="2">GBOQ0MN5Z8</strain>
    </source>
</reference>
<dbReference type="EMBL" id="JAGHQL010000113">
    <property type="protein sequence ID" value="KAH0538328.1"/>
    <property type="molecule type" value="Genomic_DNA"/>
</dbReference>
<feature type="region of interest" description="Disordered" evidence="1">
    <location>
        <begin position="1"/>
        <end position="29"/>
    </location>
</feature>
<organism evidence="2 3">
    <name type="scientific">Glutinoglossum americanum</name>
    <dbReference type="NCBI Taxonomy" id="1670608"/>
    <lineage>
        <taxon>Eukaryota</taxon>
        <taxon>Fungi</taxon>
        <taxon>Dikarya</taxon>
        <taxon>Ascomycota</taxon>
        <taxon>Pezizomycotina</taxon>
        <taxon>Geoglossomycetes</taxon>
        <taxon>Geoglossales</taxon>
        <taxon>Geoglossaceae</taxon>
        <taxon>Glutinoglossum</taxon>
    </lineage>
</organism>
<sequence length="168" mass="19041">MTSTTTTANAGLRTPSVSSSEGEPWGNRPEIEEKARFEEIFMEGGRRGKFEEKSCVGYFEVGGLGGNDWWVVLEKELDDEGLMKYLERGESGGTTEGMRVRVFFLKRPSNVPYLQKQLRITSSMMKYLCSRFRISKAFIESLFDSQIWCGNACFTQRDGNGRVVEFGL</sequence>
<gene>
    <name evidence="2" type="ORF">FGG08_005063</name>
</gene>
<evidence type="ECO:0000313" key="2">
    <source>
        <dbReference type="EMBL" id="KAH0538328.1"/>
    </source>
</evidence>
<proteinExistence type="predicted"/>
<dbReference type="AlphaFoldDB" id="A0A9P8I666"/>
<comment type="caution">
    <text evidence="2">The sequence shown here is derived from an EMBL/GenBank/DDBJ whole genome shotgun (WGS) entry which is preliminary data.</text>
</comment>